<protein>
    <submittedName>
        <fullName evidence="5">ATP-binding cassette domain-containing protein</fullName>
    </submittedName>
</protein>
<keyword evidence="2" id="KW-0547">Nucleotide-binding</keyword>
<dbReference type="SUPFAM" id="SSF52540">
    <property type="entry name" value="P-loop containing nucleoside triphosphate hydrolases"/>
    <property type="match status" value="1"/>
</dbReference>
<dbReference type="InterPro" id="IPR015854">
    <property type="entry name" value="ABC_transpr_LolD-like"/>
</dbReference>
<dbReference type="InterPro" id="IPR027417">
    <property type="entry name" value="P-loop_NTPase"/>
</dbReference>
<evidence type="ECO:0000256" key="1">
    <source>
        <dbReference type="ARBA" id="ARBA00005417"/>
    </source>
</evidence>
<dbReference type="Pfam" id="PF00005">
    <property type="entry name" value="ABC_tran"/>
    <property type="match status" value="1"/>
</dbReference>
<name>A0ABW3FJA7_9HYPH</name>
<gene>
    <name evidence="5" type="ORF">ACFQ14_15065</name>
</gene>
<comment type="similarity">
    <text evidence="1">Belongs to the ABC transporter superfamily.</text>
</comment>
<sequence length="236" mass="25574">MNILPLTVTDAVLSRRGKTILDGASATFDGAGLTAVMGPNGAGKTSLLRVLHGLDRLQEGKVEWATDPATAQAHQAFVFQTPVLMRRTVVENIAYPLHLRGIDKTEAISQAKDWTDRAGLTHAAKRDAATLSGGEQQKLALARALIADPRVLFLDEPTTNLDGQSTREIENLLHDTLAQGARIIMVTHNAAQAKRLADEVLFLHRGKVLEQSPVSSFFRKPKTAQAQAFLKGDIVE</sequence>
<feature type="domain" description="ABC transporter" evidence="4">
    <location>
        <begin position="6"/>
        <end position="230"/>
    </location>
</feature>
<dbReference type="PROSITE" id="PS50893">
    <property type="entry name" value="ABC_TRANSPORTER_2"/>
    <property type="match status" value="1"/>
</dbReference>
<dbReference type="InterPro" id="IPR017871">
    <property type="entry name" value="ABC_transporter-like_CS"/>
</dbReference>
<evidence type="ECO:0000313" key="5">
    <source>
        <dbReference type="EMBL" id="MFD0917722.1"/>
    </source>
</evidence>
<comment type="caution">
    <text evidence="5">The sequence shown here is derived from an EMBL/GenBank/DDBJ whole genome shotgun (WGS) entry which is preliminary data.</text>
</comment>
<evidence type="ECO:0000259" key="4">
    <source>
        <dbReference type="PROSITE" id="PS50893"/>
    </source>
</evidence>
<dbReference type="RefSeq" id="WP_377213576.1">
    <property type="nucleotide sequence ID" value="NZ_JBHTJV010000025.1"/>
</dbReference>
<keyword evidence="6" id="KW-1185">Reference proteome</keyword>
<keyword evidence="3 5" id="KW-0067">ATP-binding</keyword>
<dbReference type="GO" id="GO:0005524">
    <property type="term" value="F:ATP binding"/>
    <property type="evidence" value="ECO:0007669"/>
    <property type="project" value="UniProtKB-KW"/>
</dbReference>
<dbReference type="PANTHER" id="PTHR24220">
    <property type="entry name" value="IMPORT ATP-BINDING PROTEIN"/>
    <property type="match status" value="1"/>
</dbReference>
<accession>A0ABW3FJA7</accession>
<dbReference type="Gene3D" id="3.40.50.300">
    <property type="entry name" value="P-loop containing nucleotide triphosphate hydrolases"/>
    <property type="match status" value="1"/>
</dbReference>
<evidence type="ECO:0000256" key="2">
    <source>
        <dbReference type="ARBA" id="ARBA00022741"/>
    </source>
</evidence>
<dbReference type="PROSITE" id="PS00211">
    <property type="entry name" value="ABC_TRANSPORTER_1"/>
    <property type="match status" value="1"/>
</dbReference>
<reference evidence="6" key="1">
    <citation type="journal article" date="2019" name="Int. J. Syst. Evol. Microbiol.">
        <title>The Global Catalogue of Microorganisms (GCM) 10K type strain sequencing project: providing services to taxonomists for standard genome sequencing and annotation.</title>
        <authorList>
            <consortium name="The Broad Institute Genomics Platform"/>
            <consortium name="The Broad Institute Genome Sequencing Center for Infectious Disease"/>
            <person name="Wu L."/>
            <person name="Ma J."/>
        </authorList>
    </citation>
    <scope>NUCLEOTIDE SEQUENCE [LARGE SCALE GENOMIC DNA]</scope>
    <source>
        <strain evidence="6">CCUG 60023</strain>
    </source>
</reference>
<proteinExistence type="inferred from homology"/>
<organism evidence="5 6">
    <name type="scientific">Pseudahrensia aquimaris</name>
    <dbReference type="NCBI Taxonomy" id="744461"/>
    <lineage>
        <taxon>Bacteria</taxon>
        <taxon>Pseudomonadati</taxon>
        <taxon>Pseudomonadota</taxon>
        <taxon>Alphaproteobacteria</taxon>
        <taxon>Hyphomicrobiales</taxon>
        <taxon>Ahrensiaceae</taxon>
        <taxon>Pseudahrensia</taxon>
    </lineage>
</organism>
<dbReference type="SMART" id="SM00382">
    <property type="entry name" value="AAA"/>
    <property type="match status" value="1"/>
</dbReference>
<evidence type="ECO:0000256" key="3">
    <source>
        <dbReference type="ARBA" id="ARBA00022840"/>
    </source>
</evidence>
<dbReference type="EMBL" id="JBHTJV010000025">
    <property type="protein sequence ID" value="MFD0917722.1"/>
    <property type="molecule type" value="Genomic_DNA"/>
</dbReference>
<dbReference type="InterPro" id="IPR003593">
    <property type="entry name" value="AAA+_ATPase"/>
</dbReference>
<dbReference type="InterPro" id="IPR003439">
    <property type="entry name" value="ABC_transporter-like_ATP-bd"/>
</dbReference>
<evidence type="ECO:0000313" key="6">
    <source>
        <dbReference type="Proteomes" id="UP001597101"/>
    </source>
</evidence>
<dbReference type="Proteomes" id="UP001597101">
    <property type="component" value="Unassembled WGS sequence"/>
</dbReference>